<dbReference type="RefSeq" id="WP_268186893.1">
    <property type="nucleotide sequence ID" value="NZ_CP113361.1"/>
</dbReference>
<keyword evidence="1 2" id="KW-0819">tRNA processing</keyword>
<name>A0A9X9S544_METOG</name>
<dbReference type="Gene3D" id="3.30.70.3250">
    <property type="entry name" value="Ribonuclease P, Pop5 subunit"/>
    <property type="match status" value="1"/>
</dbReference>
<dbReference type="Proteomes" id="UP001163096">
    <property type="component" value="Chromosome"/>
</dbReference>
<sequence length="160" mass="17487">MKPLPPTQRPNWRYIAAEMVPQWCNVSARDMHYAIVGCEASLFGDSAAATMRTSVISCGDGVVVLRCIRGTETDVEAVLATVTDVGNISVALHPFATSGTLHALRKKIRPCSRPSEEGNCKIGENTYRILGISGQKVDLVQQGIKQTTALYFNKEDLEDF</sequence>
<protein>
    <recommendedName>
        <fullName evidence="2">Ribonuclease P protein component 2</fullName>
        <shortName evidence="2">RNase P component 2</shortName>
        <ecNumber evidence="2">3.1.26.5</ecNumber>
    </recommendedName>
    <alternativeName>
        <fullName evidence="2">Pop5</fullName>
    </alternativeName>
</protein>
<proteinExistence type="inferred from homology"/>
<keyword evidence="2" id="KW-0378">Hydrolase</keyword>
<evidence type="ECO:0000256" key="1">
    <source>
        <dbReference type="ARBA" id="ARBA00022694"/>
    </source>
</evidence>
<organism evidence="3 4">
    <name type="scientific">Methanogenium organophilum</name>
    <dbReference type="NCBI Taxonomy" id="2199"/>
    <lineage>
        <taxon>Archaea</taxon>
        <taxon>Methanobacteriati</taxon>
        <taxon>Methanobacteriota</taxon>
        <taxon>Stenosarchaea group</taxon>
        <taxon>Methanomicrobia</taxon>
        <taxon>Methanomicrobiales</taxon>
        <taxon>Methanomicrobiaceae</taxon>
        <taxon>Methanogenium</taxon>
    </lineage>
</organism>
<dbReference type="EMBL" id="CP113361">
    <property type="protein sequence ID" value="WAI01635.1"/>
    <property type="molecule type" value="Genomic_DNA"/>
</dbReference>
<dbReference type="GO" id="GO:0004526">
    <property type="term" value="F:ribonuclease P activity"/>
    <property type="evidence" value="ECO:0007669"/>
    <property type="project" value="UniProtKB-UniRule"/>
</dbReference>
<dbReference type="SUPFAM" id="SSF160350">
    <property type="entry name" value="Rnp2-like"/>
    <property type="match status" value="1"/>
</dbReference>
<comment type="similarity">
    <text evidence="2">Belongs to the eukaryotic/archaeal RNase P protein component 2 family.</text>
</comment>
<dbReference type="Pfam" id="PF01900">
    <property type="entry name" value="RNase_P_Rpp14"/>
    <property type="match status" value="1"/>
</dbReference>
<keyword evidence="2" id="KW-0255">Endonuclease</keyword>
<gene>
    <name evidence="2" type="primary">rnp2</name>
    <name evidence="3" type="ORF">OU421_01840</name>
</gene>
<keyword evidence="2" id="KW-0540">Nuclease</keyword>
<comment type="subunit">
    <text evidence="2">Consists of a catalytic RNA component and at least 4-5 protein subunits.</text>
</comment>
<comment type="subcellular location">
    <subcellularLocation>
        <location evidence="2">Cytoplasm</location>
    </subcellularLocation>
</comment>
<dbReference type="HAMAP" id="MF_00755">
    <property type="entry name" value="RNase_P_2"/>
    <property type="match status" value="1"/>
</dbReference>
<keyword evidence="2" id="KW-0963">Cytoplasm</keyword>
<evidence type="ECO:0000313" key="3">
    <source>
        <dbReference type="EMBL" id="WAI01635.1"/>
    </source>
</evidence>
<dbReference type="KEGG" id="mou:OU421_01840"/>
<evidence type="ECO:0000313" key="4">
    <source>
        <dbReference type="Proteomes" id="UP001163096"/>
    </source>
</evidence>
<dbReference type="GeneID" id="76833804"/>
<dbReference type="GO" id="GO:0030677">
    <property type="term" value="C:ribonuclease P complex"/>
    <property type="evidence" value="ECO:0007669"/>
    <property type="project" value="UniProtKB-UniRule"/>
</dbReference>
<comment type="catalytic activity">
    <reaction evidence="2">
        <text>Endonucleolytic cleavage of RNA, removing 5'-extranucleotides from tRNA precursor.</text>
        <dbReference type="EC" id="3.1.26.5"/>
    </reaction>
</comment>
<accession>A0A9X9S544</accession>
<dbReference type="InterPro" id="IPR002759">
    <property type="entry name" value="Pop5/Rpp14/Rnp2-like"/>
</dbReference>
<dbReference type="AlphaFoldDB" id="A0A9X9S544"/>
<dbReference type="EC" id="3.1.26.5" evidence="2"/>
<dbReference type="GO" id="GO:0005737">
    <property type="term" value="C:cytoplasm"/>
    <property type="evidence" value="ECO:0007669"/>
    <property type="project" value="UniProtKB-SubCell"/>
</dbReference>
<dbReference type="GO" id="GO:0001682">
    <property type="term" value="P:tRNA 5'-leader removal"/>
    <property type="evidence" value="ECO:0007669"/>
    <property type="project" value="UniProtKB-UniRule"/>
</dbReference>
<evidence type="ECO:0000256" key="2">
    <source>
        <dbReference type="HAMAP-Rule" id="MF_00755"/>
    </source>
</evidence>
<reference evidence="3" key="1">
    <citation type="submission" date="2022-11" db="EMBL/GenBank/DDBJ databases">
        <title>Complete genome sequence of Methanogenium organophilum DSM 3596.</title>
        <authorList>
            <person name="Chen S.-C."/>
            <person name="Lai S.-J."/>
            <person name="You Y.-T."/>
        </authorList>
    </citation>
    <scope>NUCLEOTIDE SEQUENCE</scope>
    <source>
        <strain evidence="3">DSM 3596</strain>
    </source>
</reference>
<keyword evidence="4" id="KW-1185">Reference proteome</keyword>
<dbReference type="InterPro" id="IPR038085">
    <property type="entry name" value="Rnp2-like_sf"/>
</dbReference>
<comment type="function">
    <text evidence="2">Part of ribonuclease P, a protein complex that generates mature tRNA molecules by cleaving their 5'-ends.</text>
</comment>